<dbReference type="PANTHER" id="PTHR34203:SF13">
    <property type="entry name" value="EXPRESSED PROTEIN"/>
    <property type="match status" value="1"/>
</dbReference>
<protein>
    <recommendedName>
        <fullName evidence="1">Methyltransferase FkbM domain-containing protein</fullName>
    </recommendedName>
</protein>
<evidence type="ECO:0000313" key="2">
    <source>
        <dbReference type="EMBL" id="CAB9525311.1"/>
    </source>
</evidence>
<dbReference type="EMBL" id="CAICTM010001657">
    <property type="protein sequence ID" value="CAB9525311.1"/>
    <property type="molecule type" value="Genomic_DNA"/>
</dbReference>
<comment type="caution">
    <text evidence="2">The sequence shown here is derived from an EMBL/GenBank/DDBJ whole genome shotgun (WGS) entry which is preliminary data.</text>
</comment>
<feature type="domain" description="Methyltransferase FkbM" evidence="1">
    <location>
        <begin position="122"/>
        <end position="271"/>
    </location>
</feature>
<dbReference type="Proteomes" id="UP001153069">
    <property type="component" value="Unassembled WGS sequence"/>
</dbReference>
<sequence>MARPFRVQTAAAATAATIGWLWFSSRRASVVNGMIAHTGTTTVQRDDVALPTPYTQAAHPSSVLFDSIDIHGVPLQFAVRKFKHIRMLHDHLQREIHGYAILKDAIRMAQQQQQQRPPLVLDVGANHGLYSLFAAKLGADVIAVEPQQNLCKLINRAAQENNVADRITVYHNAALDEHDETISMKHAKKMDGQLGTVVREGERTNTTLRVEQLHAFRIQDFVAASSDGSNGKPQHDIAFLKIDVEGFELQAAKGAAQLFTAKRIQNTLVEFGVSTTVVRYEQYTDPPSRWQIDAGVGPELGLHLLQDMYEQYDTQPRLIESFVWPDFLASISDDDARSRAEQQKMVPLTSHQDWKALIQAMDHSGKEAYLWFALDDNKKHSPNEFQTFQSNCGTDHNVKRIMIGEGRKVTRFGCAAARG</sequence>
<dbReference type="Pfam" id="PF05050">
    <property type="entry name" value="Methyltransf_21"/>
    <property type="match status" value="1"/>
</dbReference>
<keyword evidence="3" id="KW-1185">Reference proteome</keyword>
<dbReference type="InterPro" id="IPR029063">
    <property type="entry name" value="SAM-dependent_MTases_sf"/>
</dbReference>
<dbReference type="InterPro" id="IPR052514">
    <property type="entry name" value="SAM-dependent_MTase"/>
</dbReference>
<name>A0A9N8HTG7_9STRA</name>
<dbReference type="NCBIfam" id="TIGR01444">
    <property type="entry name" value="fkbM_fam"/>
    <property type="match status" value="1"/>
</dbReference>
<organism evidence="2 3">
    <name type="scientific">Seminavis robusta</name>
    <dbReference type="NCBI Taxonomy" id="568900"/>
    <lineage>
        <taxon>Eukaryota</taxon>
        <taxon>Sar</taxon>
        <taxon>Stramenopiles</taxon>
        <taxon>Ochrophyta</taxon>
        <taxon>Bacillariophyta</taxon>
        <taxon>Bacillariophyceae</taxon>
        <taxon>Bacillariophycidae</taxon>
        <taxon>Naviculales</taxon>
        <taxon>Naviculaceae</taxon>
        <taxon>Seminavis</taxon>
    </lineage>
</organism>
<evidence type="ECO:0000313" key="3">
    <source>
        <dbReference type="Proteomes" id="UP001153069"/>
    </source>
</evidence>
<reference evidence="2" key="1">
    <citation type="submission" date="2020-06" db="EMBL/GenBank/DDBJ databases">
        <authorList>
            <consortium name="Plant Systems Biology data submission"/>
        </authorList>
    </citation>
    <scope>NUCLEOTIDE SEQUENCE</scope>
    <source>
        <strain evidence="2">D6</strain>
    </source>
</reference>
<accession>A0A9N8HTG7</accession>
<dbReference type="SUPFAM" id="SSF53335">
    <property type="entry name" value="S-adenosyl-L-methionine-dependent methyltransferases"/>
    <property type="match status" value="1"/>
</dbReference>
<dbReference type="Gene3D" id="3.40.50.150">
    <property type="entry name" value="Vaccinia Virus protein VP39"/>
    <property type="match status" value="1"/>
</dbReference>
<dbReference type="AlphaFoldDB" id="A0A9N8HTG7"/>
<evidence type="ECO:0000259" key="1">
    <source>
        <dbReference type="Pfam" id="PF05050"/>
    </source>
</evidence>
<dbReference type="PANTHER" id="PTHR34203">
    <property type="entry name" value="METHYLTRANSFERASE, FKBM FAMILY PROTEIN"/>
    <property type="match status" value="1"/>
</dbReference>
<dbReference type="InterPro" id="IPR006342">
    <property type="entry name" value="FkbM_mtfrase"/>
</dbReference>
<dbReference type="OrthoDB" id="191325at2759"/>
<proteinExistence type="predicted"/>
<gene>
    <name evidence="2" type="ORF">SEMRO_1659_G289210.2</name>
</gene>